<reference evidence="2 3" key="1">
    <citation type="submission" date="2017-06" db="EMBL/GenBank/DDBJ databases">
        <authorList>
            <person name="Kim H.J."/>
            <person name="Triplett B.A."/>
        </authorList>
    </citation>
    <scope>NUCLEOTIDE SEQUENCE [LARGE SCALE GENOMIC DNA]</scope>
    <source>
        <strain evidence="2 3">DSM 14713</strain>
    </source>
</reference>
<organism evidence="2 3">
    <name type="scientific">Melittangium boletus DSM 14713</name>
    <dbReference type="NCBI Taxonomy" id="1294270"/>
    <lineage>
        <taxon>Bacteria</taxon>
        <taxon>Pseudomonadati</taxon>
        <taxon>Myxococcota</taxon>
        <taxon>Myxococcia</taxon>
        <taxon>Myxococcales</taxon>
        <taxon>Cystobacterineae</taxon>
        <taxon>Archangiaceae</taxon>
        <taxon>Melittangium</taxon>
    </lineage>
</organism>
<dbReference type="PANTHER" id="PTHR39434">
    <property type="match status" value="1"/>
</dbReference>
<dbReference type="AlphaFoldDB" id="A0A250IFG2"/>
<name>A0A250IFG2_9BACT</name>
<dbReference type="InterPro" id="IPR037523">
    <property type="entry name" value="VOC_core"/>
</dbReference>
<evidence type="ECO:0000313" key="2">
    <source>
        <dbReference type="EMBL" id="ATB29912.1"/>
    </source>
</evidence>
<dbReference type="InterPro" id="IPR029068">
    <property type="entry name" value="Glyas_Bleomycin-R_OHBP_Dase"/>
</dbReference>
<dbReference type="InterPro" id="IPR004360">
    <property type="entry name" value="Glyas_Fos-R_dOase_dom"/>
</dbReference>
<keyword evidence="3" id="KW-1185">Reference proteome</keyword>
<dbReference type="Gene3D" id="3.10.180.10">
    <property type="entry name" value="2,3-Dihydroxybiphenyl 1,2-Dioxygenase, domain 1"/>
    <property type="match status" value="1"/>
</dbReference>
<dbReference type="PANTHER" id="PTHR39434:SF1">
    <property type="entry name" value="VOC DOMAIN-CONTAINING PROTEIN"/>
    <property type="match status" value="1"/>
</dbReference>
<dbReference type="EMBL" id="CP022163">
    <property type="protein sequence ID" value="ATB29912.1"/>
    <property type="molecule type" value="Genomic_DNA"/>
</dbReference>
<evidence type="ECO:0000313" key="3">
    <source>
        <dbReference type="Proteomes" id="UP000217289"/>
    </source>
</evidence>
<accession>A0A250IFG2</accession>
<feature type="domain" description="VOC" evidence="1">
    <location>
        <begin position="5"/>
        <end position="130"/>
    </location>
</feature>
<evidence type="ECO:0000259" key="1">
    <source>
        <dbReference type="PROSITE" id="PS51819"/>
    </source>
</evidence>
<dbReference type="PROSITE" id="PS51819">
    <property type="entry name" value="VOC"/>
    <property type="match status" value="1"/>
</dbReference>
<dbReference type="SUPFAM" id="SSF54593">
    <property type="entry name" value="Glyoxalase/Bleomycin resistance protein/Dihydroxybiphenyl dioxygenase"/>
    <property type="match status" value="1"/>
</dbReference>
<dbReference type="Proteomes" id="UP000217289">
    <property type="component" value="Chromosome"/>
</dbReference>
<dbReference type="OrthoDB" id="793940at2"/>
<dbReference type="Pfam" id="PF00903">
    <property type="entry name" value="Glyoxalase"/>
    <property type="match status" value="1"/>
</dbReference>
<dbReference type="RefSeq" id="WP_095978421.1">
    <property type="nucleotide sequence ID" value="NZ_CP022163.1"/>
</dbReference>
<gene>
    <name evidence="2" type="ORF">MEBOL_003367</name>
</gene>
<proteinExistence type="predicted"/>
<dbReference type="KEGG" id="mbd:MEBOL_003367"/>
<sequence>MANIKDFHLAFPVSDLASARAFYTGVIGCPEGRSTDHYVDFDFYGHQIVAHLAPERPRTSESDFDGSDVTIPHFGLNLDWDAFHHLHERLKAGGVRFVKEPHVRLEGKVGEHVSMFVHDFSGNALEFKAFRNQDQIFSKQLSEEPAHPPPLET</sequence>
<protein>
    <submittedName>
        <fullName evidence="2">Glyoxalase</fullName>
    </submittedName>
</protein>